<dbReference type="EMBL" id="FOIM01000032">
    <property type="protein sequence ID" value="SEU11405.1"/>
    <property type="molecule type" value="Genomic_DNA"/>
</dbReference>
<dbReference type="Pfam" id="PF03466">
    <property type="entry name" value="LysR_substrate"/>
    <property type="match status" value="1"/>
</dbReference>
<dbReference type="InterPro" id="IPR000847">
    <property type="entry name" value="LysR_HTH_N"/>
</dbReference>
<name>A0A1I0JM58_9FIRM</name>
<evidence type="ECO:0000256" key="4">
    <source>
        <dbReference type="ARBA" id="ARBA00023163"/>
    </source>
</evidence>
<gene>
    <name evidence="6" type="ORF">SAMN05216313_13234</name>
</gene>
<dbReference type="PANTHER" id="PTHR30126:SF40">
    <property type="entry name" value="HTH-TYPE TRANSCRIPTIONAL REGULATOR GLTR"/>
    <property type="match status" value="1"/>
</dbReference>
<dbReference type="InterPro" id="IPR036390">
    <property type="entry name" value="WH_DNA-bd_sf"/>
</dbReference>
<dbReference type="Gene3D" id="3.40.190.290">
    <property type="match status" value="1"/>
</dbReference>
<organism evidence="6 7">
    <name type="scientific">Enterocloster lavalensis</name>
    <dbReference type="NCBI Taxonomy" id="460384"/>
    <lineage>
        <taxon>Bacteria</taxon>
        <taxon>Bacillati</taxon>
        <taxon>Bacillota</taxon>
        <taxon>Clostridia</taxon>
        <taxon>Lachnospirales</taxon>
        <taxon>Lachnospiraceae</taxon>
        <taxon>Enterocloster</taxon>
    </lineage>
</organism>
<dbReference type="GO" id="GO:0000976">
    <property type="term" value="F:transcription cis-regulatory region binding"/>
    <property type="evidence" value="ECO:0007669"/>
    <property type="project" value="TreeGrafter"/>
</dbReference>
<dbReference type="RefSeq" id="WP_092369472.1">
    <property type="nucleotide sequence ID" value="NZ_DAINWJ010000500.1"/>
</dbReference>
<keyword evidence="4" id="KW-0804">Transcription</keyword>
<comment type="similarity">
    <text evidence="1">Belongs to the LysR transcriptional regulatory family.</text>
</comment>
<evidence type="ECO:0000259" key="5">
    <source>
        <dbReference type="PROSITE" id="PS50931"/>
    </source>
</evidence>
<dbReference type="InterPro" id="IPR005119">
    <property type="entry name" value="LysR_subst-bd"/>
</dbReference>
<proteinExistence type="inferred from homology"/>
<keyword evidence="7" id="KW-1185">Reference proteome</keyword>
<accession>A0A1I0JM58</accession>
<protein>
    <submittedName>
        <fullName evidence="6">Transcriptional regulator, LysR family</fullName>
    </submittedName>
</protein>
<dbReference type="GeneID" id="93277355"/>
<dbReference type="Pfam" id="PF00126">
    <property type="entry name" value="HTH_1"/>
    <property type="match status" value="1"/>
</dbReference>
<dbReference type="AlphaFoldDB" id="A0A1I0JM58"/>
<dbReference type="CDD" id="cd05466">
    <property type="entry name" value="PBP2_LTTR_substrate"/>
    <property type="match status" value="1"/>
</dbReference>
<keyword evidence="2" id="KW-0805">Transcription regulation</keyword>
<evidence type="ECO:0000313" key="6">
    <source>
        <dbReference type="EMBL" id="SEU11405.1"/>
    </source>
</evidence>
<evidence type="ECO:0000256" key="1">
    <source>
        <dbReference type="ARBA" id="ARBA00009437"/>
    </source>
</evidence>
<dbReference type="SUPFAM" id="SSF53850">
    <property type="entry name" value="Periplasmic binding protein-like II"/>
    <property type="match status" value="1"/>
</dbReference>
<dbReference type="Gene3D" id="1.10.10.10">
    <property type="entry name" value="Winged helix-like DNA-binding domain superfamily/Winged helix DNA-binding domain"/>
    <property type="match status" value="1"/>
</dbReference>
<evidence type="ECO:0000313" key="7">
    <source>
        <dbReference type="Proteomes" id="UP000198508"/>
    </source>
</evidence>
<dbReference type="PROSITE" id="PS50931">
    <property type="entry name" value="HTH_LYSR"/>
    <property type="match status" value="1"/>
</dbReference>
<dbReference type="Proteomes" id="UP000198508">
    <property type="component" value="Unassembled WGS sequence"/>
</dbReference>
<dbReference type="SUPFAM" id="SSF46785">
    <property type="entry name" value="Winged helix' DNA-binding domain"/>
    <property type="match status" value="1"/>
</dbReference>
<dbReference type="GO" id="GO:0003700">
    <property type="term" value="F:DNA-binding transcription factor activity"/>
    <property type="evidence" value="ECO:0007669"/>
    <property type="project" value="InterPro"/>
</dbReference>
<dbReference type="PANTHER" id="PTHR30126">
    <property type="entry name" value="HTH-TYPE TRANSCRIPTIONAL REGULATOR"/>
    <property type="match status" value="1"/>
</dbReference>
<keyword evidence="3" id="KW-0238">DNA-binding</keyword>
<dbReference type="InterPro" id="IPR036388">
    <property type="entry name" value="WH-like_DNA-bd_sf"/>
</dbReference>
<evidence type="ECO:0000256" key="2">
    <source>
        <dbReference type="ARBA" id="ARBA00023015"/>
    </source>
</evidence>
<dbReference type="STRING" id="460384.SAMN05216313_13234"/>
<reference evidence="7" key="1">
    <citation type="submission" date="2016-10" db="EMBL/GenBank/DDBJ databases">
        <authorList>
            <person name="Varghese N."/>
            <person name="Submissions S."/>
        </authorList>
    </citation>
    <scope>NUCLEOTIDE SEQUENCE [LARGE SCALE GENOMIC DNA]</scope>
    <source>
        <strain evidence="7">NLAE-zl-G277</strain>
    </source>
</reference>
<evidence type="ECO:0000256" key="3">
    <source>
        <dbReference type="ARBA" id="ARBA00023125"/>
    </source>
</evidence>
<feature type="domain" description="HTH lysR-type" evidence="5">
    <location>
        <begin position="1"/>
        <end position="58"/>
    </location>
</feature>
<sequence>MDFYQMEQILAVARTGSISEAARQMCVSQPTMSHAVARAEKEFQTKLFDRGSYPLELTYAGKQYVEAAQEMRRIYRNLQKVCMDAAKGYAGDLYIGIPHNRSAQILPRIIREYRQMFPNIKLHYSSANAEDMKEQLYRGELDLCILSKVDQDPRFRYEDLFVEELVAAAADGLVGPEQLCGENASALKIEALSGLPLILPSERSGLGRMLKLLMEYYHIDPDVRMRVGGNNALYTLAGAGVGVAVLPMDIVEQSARPEGLKTYALSAGGIGWMVCAMLGRDAVVSEPERALLELIRREFGGKRTEVEVFPGFYEGEM</sequence>